<proteinExistence type="inferred from homology"/>
<gene>
    <name evidence="2" type="primary">yjgF</name>
    <name evidence="2" type="ORF">RSDT_0742</name>
</gene>
<dbReference type="EMBL" id="AP017368">
    <property type="protein sequence ID" value="BAV92254.1"/>
    <property type="molecule type" value="Genomic_DNA"/>
</dbReference>
<dbReference type="Pfam" id="PF01042">
    <property type="entry name" value="Ribonuc_L-PSP"/>
    <property type="match status" value="1"/>
</dbReference>
<dbReference type="PROSITE" id="PS01094">
    <property type="entry name" value="UPF0076"/>
    <property type="match status" value="1"/>
</dbReference>
<dbReference type="SUPFAM" id="SSF55298">
    <property type="entry name" value="YjgF-like"/>
    <property type="match status" value="1"/>
</dbReference>
<dbReference type="KEGG" id="dtr:RSDT_0742"/>
<dbReference type="GO" id="GO:0005829">
    <property type="term" value="C:cytosol"/>
    <property type="evidence" value="ECO:0007669"/>
    <property type="project" value="TreeGrafter"/>
</dbReference>
<dbReference type="RefSeq" id="WP_096399766.1">
    <property type="nucleotide sequence ID" value="NZ_AP017368.1"/>
</dbReference>
<dbReference type="InterPro" id="IPR019897">
    <property type="entry name" value="RidA_CS"/>
</dbReference>
<reference evidence="2 3" key="1">
    <citation type="journal article" date="2017" name="ISME J.">
        <title>Genome of 'Ca. Desulfovibrio trichonymphae', an H2-oxidizing bacterium in a tripartite symbiotic system within a protist cell in the termite gut.</title>
        <authorList>
            <person name="Kuwahara H."/>
            <person name="Yuki M."/>
            <person name="Izawa K."/>
            <person name="Ohkuma M."/>
            <person name="Hongoh Y."/>
        </authorList>
    </citation>
    <scope>NUCLEOTIDE SEQUENCE [LARGE SCALE GENOMIC DNA]</scope>
    <source>
        <strain evidence="2 3">Rs-N31</strain>
    </source>
</reference>
<dbReference type="AlphaFoldDB" id="A0A1J1DYQ2"/>
<dbReference type="FunFam" id="3.30.1330.40:FF:000001">
    <property type="entry name" value="L-PSP family endoribonuclease"/>
    <property type="match status" value="1"/>
</dbReference>
<accession>A0A1J1DYQ2</accession>
<comment type="similarity">
    <text evidence="1">Belongs to the RutC family.</text>
</comment>
<organism evidence="2 3">
    <name type="scientific">Candidatus Desulfovibrio trichonymphae</name>
    <dbReference type="NCBI Taxonomy" id="1725232"/>
    <lineage>
        <taxon>Bacteria</taxon>
        <taxon>Pseudomonadati</taxon>
        <taxon>Thermodesulfobacteriota</taxon>
        <taxon>Desulfovibrionia</taxon>
        <taxon>Desulfovibrionales</taxon>
        <taxon>Desulfovibrionaceae</taxon>
        <taxon>Desulfovibrio</taxon>
    </lineage>
</organism>
<protein>
    <submittedName>
        <fullName evidence="2">Putative enamine/imine deaminase</fullName>
    </submittedName>
</protein>
<evidence type="ECO:0000313" key="3">
    <source>
        <dbReference type="Proteomes" id="UP000242645"/>
    </source>
</evidence>
<dbReference type="InterPro" id="IPR035959">
    <property type="entry name" value="RutC-like_sf"/>
</dbReference>
<dbReference type="OrthoDB" id="9808943at2"/>
<dbReference type="GO" id="GO:0019239">
    <property type="term" value="F:deaminase activity"/>
    <property type="evidence" value="ECO:0007669"/>
    <property type="project" value="TreeGrafter"/>
</dbReference>
<sequence length="126" mass="13177">MSTLSVIDTGNAPGAVGPYSQAITVGGLIFTSGQLPMDPATKTMPEDIRKQAKNSLTNVKNILEAGGSSLAKVVKTTIFLTDIKEFAAVNEVYATFFTKPFPARSCFAVKALPLGAKVEIEAVAAV</sequence>
<dbReference type="InterPro" id="IPR006175">
    <property type="entry name" value="YjgF/YER057c/UK114"/>
</dbReference>
<evidence type="ECO:0000256" key="1">
    <source>
        <dbReference type="ARBA" id="ARBA00010552"/>
    </source>
</evidence>
<dbReference type="Gene3D" id="3.30.1330.40">
    <property type="entry name" value="RutC-like"/>
    <property type="match status" value="1"/>
</dbReference>
<dbReference type="InterPro" id="IPR006056">
    <property type="entry name" value="RidA"/>
</dbReference>
<dbReference type="CDD" id="cd00448">
    <property type="entry name" value="YjgF_YER057c_UK114_family"/>
    <property type="match status" value="1"/>
</dbReference>
<keyword evidence="3" id="KW-1185">Reference proteome</keyword>
<name>A0A1J1DYQ2_9BACT</name>
<dbReference type="PANTHER" id="PTHR11803:SF58">
    <property type="entry name" value="PROTEIN HMF1-RELATED"/>
    <property type="match status" value="1"/>
</dbReference>
<dbReference type="PANTHER" id="PTHR11803">
    <property type="entry name" value="2-IMINOBUTANOATE/2-IMINOPROPANOATE DEAMINASE RIDA"/>
    <property type="match status" value="1"/>
</dbReference>
<evidence type="ECO:0000313" key="2">
    <source>
        <dbReference type="EMBL" id="BAV92254.1"/>
    </source>
</evidence>
<dbReference type="NCBIfam" id="TIGR00004">
    <property type="entry name" value="Rid family detoxifying hydrolase"/>
    <property type="match status" value="1"/>
</dbReference>
<dbReference type="Proteomes" id="UP000242645">
    <property type="component" value="Chromosome"/>
</dbReference>